<reference evidence="5" key="2">
    <citation type="submission" date="2016-10" db="EMBL/GenBank/DDBJ databases">
        <authorList>
            <person name="Varghese N."/>
        </authorList>
    </citation>
    <scope>NUCLEOTIDE SEQUENCE [LARGE SCALE GENOMIC DNA]</scope>
    <source>
        <strain evidence="5">DSM 12489</strain>
    </source>
</reference>
<organism evidence="4 5">
    <name type="scientific">Alicyclobacillus hesperidum</name>
    <dbReference type="NCBI Taxonomy" id="89784"/>
    <lineage>
        <taxon>Bacteria</taxon>
        <taxon>Bacillati</taxon>
        <taxon>Bacillota</taxon>
        <taxon>Bacilli</taxon>
        <taxon>Bacillales</taxon>
        <taxon>Alicyclobacillaceae</taxon>
        <taxon>Alicyclobacillus</taxon>
    </lineage>
</organism>
<sequence>MRKLWIWPLCCILLLTAGCGTVQSDSTNTMPANHTVSSDGLNQSASRSANERSVDPHLYQVCETIYHGVSKTIAENRNVSYDTQLETITDLGTRSAPNSPNGILFEQAEAVVTIEDAINGEGAPASAYSKLQTALDALKNSLQKYRPTA</sequence>
<evidence type="ECO:0000256" key="1">
    <source>
        <dbReference type="SAM" id="MobiDB-lite"/>
    </source>
</evidence>
<reference evidence="3" key="3">
    <citation type="submission" date="2023-02" db="EMBL/GenBank/DDBJ databases">
        <title>Proposal of a novel subspecies: Alicyclobacillus hesperidum subspecies aegle.</title>
        <authorList>
            <person name="Goto K."/>
            <person name="Fujii T."/>
            <person name="Yasui K."/>
            <person name="Mochida K."/>
            <person name="Kato-Tanaka Y."/>
            <person name="Morohoshi S."/>
            <person name="An S.Y."/>
            <person name="Kasai H."/>
            <person name="Yokota A."/>
        </authorList>
    </citation>
    <scope>NUCLEOTIDE SEQUENCE</scope>
    <source>
        <strain evidence="3">DSM 12766</strain>
    </source>
</reference>
<keyword evidence="5" id="KW-1185">Reference proteome</keyword>
<dbReference type="AlphaFoldDB" id="A0A1H2TEM7"/>
<gene>
    <name evidence="3" type="ORF">Heshes_15600</name>
    <name evidence="4" type="ORF">SAMN04489725_105201</name>
</gene>
<evidence type="ECO:0000256" key="2">
    <source>
        <dbReference type="SAM" id="SignalP"/>
    </source>
</evidence>
<feature type="region of interest" description="Disordered" evidence="1">
    <location>
        <begin position="30"/>
        <end position="49"/>
    </location>
</feature>
<reference evidence="4" key="1">
    <citation type="submission" date="2016-10" db="EMBL/GenBank/DDBJ databases">
        <authorList>
            <person name="de Groot N.N."/>
        </authorList>
    </citation>
    <scope>NUCLEOTIDE SEQUENCE [LARGE SCALE GENOMIC DNA]</scope>
    <source>
        <strain evidence="4">DSM 12489</strain>
    </source>
</reference>
<dbReference type="Proteomes" id="UP001157137">
    <property type="component" value="Unassembled WGS sequence"/>
</dbReference>
<accession>A0A1H2TEM7</accession>
<dbReference type="EMBL" id="FNOJ01000005">
    <property type="protein sequence ID" value="SDW42371.1"/>
    <property type="molecule type" value="Genomic_DNA"/>
</dbReference>
<dbReference type="EMBL" id="BSRA01000007">
    <property type="protein sequence ID" value="GLV13876.1"/>
    <property type="molecule type" value="Genomic_DNA"/>
</dbReference>
<evidence type="ECO:0008006" key="6">
    <source>
        <dbReference type="Google" id="ProtNLM"/>
    </source>
</evidence>
<dbReference type="PROSITE" id="PS51257">
    <property type="entry name" value="PROKAR_LIPOPROTEIN"/>
    <property type="match status" value="1"/>
</dbReference>
<evidence type="ECO:0000313" key="4">
    <source>
        <dbReference type="EMBL" id="SDW42371.1"/>
    </source>
</evidence>
<keyword evidence="2" id="KW-0732">Signal</keyword>
<dbReference type="Proteomes" id="UP000182589">
    <property type="component" value="Unassembled WGS sequence"/>
</dbReference>
<protein>
    <recommendedName>
        <fullName evidence="6">Sporulation lipoprotein YhcN/YlaJ (Spore_YhcN_YlaJ)</fullName>
    </recommendedName>
</protein>
<feature type="chain" id="PRO_5010299911" description="Sporulation lipoprotein YhcN/YlaJ (Spore_YhcN_YlaJ)" evidence="2">
    <location>
        <begin position="25"/>
        <end position="149"/>
    </location>
</feature>
<feature type="compositionally biased region" description="Polar residues" evidence="1">
    <location>
        <begin position="30"/>
        <end position="48"/>
    </location>
</feature>
<feature type="signal peptide" evidence="2">
    <location>
        <begin position="1"/>
        <end position="24"/>
    </location>
</feature>
<name>A0A1H2TEM7_9BACL</name>
<proteinExistence type="predicted"/>
<dbReference type="RefSeq" id="WP_040289292.1">
    <property type="nucleotide sequence ID" value="NZ_BSRA01000007.1"/>
</dbReference>
<evidence type="ECO:0000313" key="5">
    <source>
        <dbReference type="Proteomes" id="UP000182589"/>
    </source>
</evidence>
<evidence type="ECO:0000313" key="3">
    <source>
        <dbReference type="EMBL" id="GLV13876.1"/>
    </source>
</evidence>